<protein>
    <recommendedName>
        <fullName evidence="1">Peptidase M20 domain-containing protein 2</fullName>
    </recommendedName>
</protein>
<dbReference type="Gene3D" id="3.30.70.360">
    <property type="match status" value="1"/>
</dbReference>
<dbReference type="GO" id="GO:0016805">
    <property type="term" value="F:dipeptidase activity"/>
    <property type="evidence" value="ECO:0007669"/>
    <property type="project" value="InterPro"/>
</dbReference>
<dbReference type="Pfam" id="PF07687">
    <property type="entry name" value="M20_dimer"/>
    <property type="match status" value="1"/>
</dbReference>
<comment type="similarity">
    <text evidence="1">Belongs to the peptidase M20A family.</text>
</comment>
<dbReference type="FunFam" id="3.30.70.360:FF:000004">
    <property type="entry name" value="Peptidase M20 domain-containing protein 2"/>
    <property type="match status" value="1"/>
</dbReference>
<dbReference type="GO" id="GO:0071713">
    <property type="term" value="F:para-aminobenzoyl-glutamate hydrolase activity"/>
    <property type="evidence" value="ECO:0007669"/>
    <property type="project" value="TreeGrafter"/>
</dbReference>
<dbReference type="InterPro" id="IPR017144">
    <property type="entry name" value="Xaa-Arg_dipeptidase"/>
</dbReference>
<dbReference type="Pfam" id="PF01546">
    <property type="entry name" value="Peptidase_M20"/>
    <property type="match status" value="1"/>
</dbReference>
<keyword evidence="4" id="KW-1185">Reference proteome</keyword>
<dbReference type="CDD" id="cd05672">
    <property type="entry name" value="M20_ACY1L2-like"/>
    <property type="match status" value="1"/>
</dbReference>
<reference evidence="3 4" key="1">
    <citation type="submission" date="2018-09" db="EMBL/GenBank/DDBJ databases">
        <title>Bacillus saliacetes sp. nov., isolated from Thai shrimp paste (Ka-pi).</title>
        <authorList>
            <person name="Daroonpunt R."/>
            <person name="Tanasupawat S."/>
            <person name="Yiamsombut S."/>
        </authorList>
    </citation>
    <scope>NUCLEOTIDE SEQUENCE [LARGE SCALE GENOMIC DNA]</scope>
    <source>
        <strain evidence="3 4">SKP7-4</strain>
    </source>
</reference>
<evidence type="ECO:0000256" key="1">
    <source>
        <dbReference type="PIRNR" id="PIRNR037226"/>
    </source>
</evidence>
<dbReference type="PANTHER" id="PTHR30575">
    <property type="entry name" value="PEPTIDASE M20"/>
    <property type="match status" value="1"/>
</dbReference>
<dbReference type="InterPro" id="IPR002933">
    <property type="entry name" value="Peptidase_M20"/>
</dbReference>
<evidence type="ECO:0000259" key="2">
    <source>
        <dbReference type="Pfam" id="PF07687"/>
    </source>
</evidence>
<comment type="caution">
    <text evidence="3">The sequence shown here is derived from an EMBL/GenBank/DDBJ whole genome shotgun (WGS) entry which is preliminary data.</text>
</comment>
<dbReference type="InterPro" id="IPR052030">
    <property type="entry name" value="Peptidase_M20/M20A_hydrolases"/>
</dbReference>
<dbReference type="InterPro" id="IPR011650">
    <property type="entry name" value="Peptidase_M20_dimer"/>
</dbReference>
<gene>
    <name evidence="3" type="ORF">D3H55_19850</name>
</gene>
<sequence length="405" mass="43103">MTSVAEINTHLKSVIIENVESQREKYISTSHRIHEKPEIGNEEYFASKLLSGILEEEGFQVERAVAGHETSFLARKKSKTPGPAVAFLAEYDALPGLGHACGHNIIGTTSVAAAIALSKAIETTGGEVVVLGTPAEEGGPNGSAKGSFVKHGLLKGIDAALMVHPANSTRVTSTSLAVDPLDFEYRGVPAHAAASPHEGVNALDAVIQLFNGINALRQQLTRDVRIHGIITHGGDAPNIIPEYAKARFFIRAGTRATLNEVTKKVKAVAEGAALATGARLNVIAFQNEVDNLLLNKTFDGVFKKAIEEFGETVDLNDREGLGSTDAGNISQVIPTIHPYIKIGSDNLVAHTVPFREAAASPQGDEALIKGAKALALTGLQLLTDHQLLSAIKEEFLERKLEQEGQ</sequence>
<feature type="domain" description="Peptidase M20 dimerisation" evidence="2">
    <location>
        <begin position="185"/>
        <end position="272"/>
    </location>
</feature>
<dbReference type="SUPFAM" id="SSF55031">
    <property type="entry name" value="Bacterial exopeptidase dimerisation domain"/>
    <property type="match status" value="1"/>
</dbReference>
<evidence type="ECO:0000313" key="4">
    <source>
        <dbReference type="Proteomes" id="UP000265801"/>
    </source>
</evidence>
<dbReference type="Gene3D" id="3.40.630.10">
    <property type="entry name" value="Zn peptidases"/>
    <property type="match status" value="1"/>
</dbReference>
<dbReference type="RefSeq" id="WP_119549047.1">
    <property type="nucleotide sequence ID" value="NZ_QXIR01000036.1"/>
</dbReference>
<evidence type="ECO:0000313" key="3">
    <source>
        <dbReference type="EMBL" id="RIW29108.1"/>
    </source>
</evidence>
<dbReference type="OrthoDB" id="9781032at2"/>
<proteinExistence type="inferred from homology"/>
<dbReference type="SUPFAM" id="SSF53187">
    <property type="entry name" value="Zn-dependent exopeptidases"/>
    <property type="match status" value="1"/>
</dbReference>
<dbReference type="GO" id="GO:0005737">
    <property type="term" value="C:cytoplasm"/>
    <property type="evidence" value="ECO:0007669"/>
    <property type="project" value="TreeGrafter"/>
</dbReference>
<dbReference type="GO" id="GO:0046657">
    <property type="term" value="P:folic acid catabolic process"/>
    <property type="evidence" value="ECO:0007669"/>
    <property type="project" value="TreeGrafter"/>
</dbReference>
<dbReference type="PIRSF" id="PIRSF037226">
    <property type="entry name" value="Amidohydrolase_ACY1L2_prd"/>
    <property type="match status" value="1"/>
</dbReference>
<dbReference type="InterPro" id="IPR017439">
    <property type="entry name" value="Amidohydrolase"/>
</dbReference>
<organism evidence="3 4">
    <name type="scientific">Bacillus salacetis</name>
    <dbReference type="NCBI Taxonomy" id="2315464"/>
    <lineage>
        <taxon>Bacteria</taxon>
        <taxon>Bacillati</taxon>
        <taxon>Bacillota</taxon>
        <taxon>Bacilli</taxon>
        <taxon>Bacillales</taxon>
        <taxon>Bacillaceae</taxon>
        <taxon>Bacillus</taxon>
    </lineage>
</organism>
<dbReference type="AlphaFoldDB" id="A0A3A1QPU3"/>
<dbReference type="EMBL" id="QXIR01000036">
    <property type="protein sequence ID" value="RIW29108.1"/>
    <property type="molecule type" value="Genomic_DNA"/>
</dbReference>
<dbReference type="NCBIfam" id="TIGR01891">
    <property type="entry name" value="amidohydrolases"/>
    <property type="match status" value="1"/>
</dbReference>
<dbReference type="InterPro" id="IPR036264">
    <property type="entry name" value="Bact_exopeptidase_dim_dom"/>
</dbReference>
<name>A0A3A1QPU3_9BACI</name>
<dbReference type="PANTHER" id="PTHR30575:SF0">
    <property type="entry name" value="XAA-ARG DIPEPTIDASE"/>
    <property type="match status" value="1"/>
</dbReference>
<dbReference type="Proteomes" id="UP000265801">
    <property type="component" value="Unassembled WGS sequence"/>
</dbReference>
<accession>A0A3A1QPU3</accession>